<dbReference type="GO" id="GO:0004672">
    <property type="term" value="F:protein kinase activity"/>
    <property type="evidence" value="ECO:0007669"/>
    <property type="project" value="InterPro"/>
</dbReference>
<dbReference type="WBParaSite" id="BPAG_0001109801-mRNA-1">
    <property type="protein sequence ID" value="BPAG_0001109801-mRNA-1"/>
    <property type="gene ID" value="BPAG_0001109801"/>
</dbReference>
<dbReference type="PROSITE" id="PS50011">
    <property type="entry name" value="PROTEIN_KINASE_DOM"/>
    <property type="match status" value="1"/>
</dbReference>
<dbReference type="STRING" id="6280.A0A0N4TR43"/>
<gene>
    <name evidence="3" type="ORF">BPAG_LOCUS11060</name>
</gene>
<sequence>MCNRYSLVDHLAQRSHWALLLYLDSLLKTAEKSKGNENSASLAGKTETETTEITSRGTVENISFSSEENEQSGIEAELPIGVKTKTFLKDGETIEIDKKRYIIDGPIKGDYGIVGLMERGNSKALFALHYEIRNCKIKRLQVEINVLKSSKKVRKLTHIFPLISQGKNTKVNIRYFMTKMVSCLNIYIEIMRIFDLQFGETISDLRDRFGEFSTATSLKLSYLAIECIEEIHKIGFIHRDIKPAVYAIGLESERSQLFLLGFGLARCYKTTDKNASVKKRDKVHRMGNIHYMSRSSHKYLERSRKDDLESWLYMIVEFFLTTSSLPWEDEKNNVTVLKRKEAFMSNDYLKIFKKCKGLPAGVNTILRQINSFQYDTKPDYHLIKNIFRNAIVSGNYKSEKLDWLKGKEDEMVAAGACESKIFNVKSEREKEFSQRSQRSIRQEKKGCDLESKAIDEQRSVFMMPKINSPKSETLNLKDAKSCYYTPTINADKSSYMLETKASKSKSGMKNTKSKSRKSRNR</sequence>
<evidence type="ECO:0000259" key="2">
    <source>
        <dbReference type="PROSITE" id="PS50011"/>
    </source>
</evidence>
<dbReference type="SUPFAM" id="SSF56112">
    <property type="entry name" value="Protein kinase-like (PK-like)"/>
    <property type="match status" value="1"/>
</dbReference>
<dbReference type="AlphaFoldDB" id="A0A0N4TR43"/>
<dbReference type="GO" id="GO:0005524">
    <property type="term" value="F:ATP binding"/>
    <property type="evidence" value="ECO:0007669"/>
    <property type="project" value="InterPro"/>
</dbReference>
<name>A0A0N4TR43_BRUPA</name>
<feature type="region of interest" description="Disordered" evidence="1">
    <location>
        <begin position="494"/>
        <end position="521"/>
    </location>
</feature>
<dbReference type="SMART" id="SM00220">
    <property type="entry name" value="S_TKc"/>
    <property type="match status" value="1"/>
</dbReference>
<dbReference type="InterPro" id="IPR000719">
    <property type="entry name" value="Prot_kinase_dom"/>
</dbReference>
<feature type="region of interest" description="Disordered" evidence="1">
    <location>
        <begin position="36"/>
        <end position="72"/>
    </location>
</feature>
<dbReference type="Gene3D" id="1.10.510.10">
    <property type="entry name" value="Transferase(Phosphotransferase) domain 1"/>
    <property type="match status" value="1"/>
</dbReference>
<proteinExistence type="predicted"/>
<dbReference type="Proteomes" id="UP000278627">
    <property type="component" value="Unassembled WGS sequence"/>
</dbReference>
<evidence type="ECO:0000256" key="1">
    <source>
        <dbReference type="SAM" id="MobiDB-lite"/>
    </source>
</evidence>
<feature type="compositionally biased region" description="Basic residues" evidence="1">
    <location>
        <begin position="511"/>
        <end position="521"/>
    </location>
</feature>
<feature type="compositionally biased region" description="Polar residues" evidence="1">
    <location>
        <begin position="51"/>
        <end position="66"/>
    </location>
</feature>
<feature type="domain" description="Protein kinase" evidence="2">
    <location>
        <begin position="100"/>
        <end position="392"/>
    </location>
</feature>
<dbReference type="InterPro" id="IPR011009">
    <property type="entry name" value="Kinase-like_dom_sf"/>
</dbReference>
<evidence type="ECO:0000313" key="3">
    <source>
        <dbReference type="EMBL" id="VDN92246.1"/>
    </source>
</evidence>
<keyword evidence="4" id="KW-1185">Reference proteome</keyword>
<dbReference type="InterPro" id="IPR050235">
    <property type="entry name" value="CK1_Ser-Thr_kinase"/>
</dbReference>
<reference evidence="3 4" key="2">
    <citation type="submission" date="2018-11" db="EMBL/GenBank/DDBJ databases">
        <authorList>
            <consortium name="Pathogen Informatics"/>
        </authorList>
    </citation>
    <scope>NUCLEOTIDE SEQUENCE [LARGE SCALE GENOMIC DNA]</scope>
</reference>
<dbReference type="PANTHER" id="PTHR11909">
    <property type="entry name" value="CASEIN KINASE-RELATED"/>
    <property type="match status" value="1"/>
</dbReference>
<dbReference type="EMBL" id="UZAD01013212">
    <property type="protein sequence ID" value="VDN92246.1"/>
    <property type="molecule type" value="Genomic_DNA"/>
</dbReference>
<organism evidence="5">
    <name type="scientific">Brugia pahangi</name>
    <name type="common">Filarial nematode worm</name>
    <dbReference type="NCBI Taxonomy" id="6280"/>
    <lineage>
        <taxon>Eukaryota</taxon>
        <taxon>Metazoa</taxon>
        <taxon>Ecdysozoa</taxon>
        <taxon>Nematoda</taxon>
        <taxon>Chromadorea</taxon>
        <taxon>Rhabditida</taxon>
        <taxon>Spirurina</taxon>
        <taxon>Spiruromorpha</taxon>
        <taxon>Filarioidea</taxon>
        <taxon>Onchocercidae</taxon>
        <taxon>Brugia</taxon>
    </lineage>
</organism>
<evidence type="ECO:0000313" key="4">
    <source>
        <dbReference type="Proteomes" id="UP000278627"/>
    </source>
</evidence>
<evidence type="ECO:0000313" key="5">
    <source>
        <dbReference type="WBParaSite" id="BPAG_0001109801-mRNA-1"/>
    </source>
</evidence>
<accession>A0A0N4TR43</accession>
<protein>
    <submittedName>
        <fullName evidence="5">Protein kinase domain-containing protein</fullName>
    </submittedName>
</protein>
<reference evidence="5" key="1">
    <citation type="submission" date="2017-02" db="UniProtKB">
        <authorList>
            <consortium name="WormBaseParasite"/>
        </authorList>
    </citation>
    <scope>IDENTIFICATION</scope>
</reference>